<dbReference type="InterPro" id="IPR036028">
    <property type="entry name" value="SH3-like_dom_sf"/>
</dbReference>
<dbReference type="SUPFAM" id="SSF50044">
    <property type="entry name" value="SH3-domain"/>
    <property type="match status" value="3"/>
</dbReference>
<evidence type="ECO:0000259" key="4">
    <source>
        <dbReference type="PROSITE" id="PS50002"/>
    </source>
</evidence>
<protein>
    <recommendedName>
        <fullName evidence="4">SH3 domain-containing protein</fullName>
    </recommendedName>
</protein>
<comment type="caution">
    <text evidence="5">The sequence shown here is derived from an EMBL/GenBank/DDBJ whole genome shotgun (WGS) entry which is preliminary data.</text>
</comment>
<evidence type="ECO:0000256" key="3">
    <source>
        <dbReference type="SAM" id="Coils"/>
    </source>
</evidence>
<reference evidence="6" key="1">
    <citation type="journal article" date="2015" name="PLoS Genet.">
        <title>Genome Sequence and Transcriptome Analyses of Chrysochromulina tobin: Metabolic Tools for Enhanced Algal Fitness in the Prominent Order Prymnesiales (Haptophyceae).</title>
        <authorList>
            <person name="Hovde B.T."/>
            <person name="Deodato C.R."/>
            <person name="Hunsperger H.M."/>
            <person name="Ryken S.A."/>
            <person name="Yost W."/>
            <person name="Jha R.K."/>
            <person name="Patterson J."/>
            <person name="Monnat R.J. Jr."/>
            <person name="Barlow S.B."/>
            <person name="Starkenburg S.R."/>
            <person name="Cattolico R.A."/>
        </authorList>
    </citation>
    <scope>NUCLEOTIDE SEQUENCE</scope>
    <source>
        <strain evidence="6">CCMP291</strain>
    </source>
</reference>
<evidence type="ECO:0000256" key="2">
    <source>
        <dbReference type="PROSITE-ProRule" id="PRU00192"/>
    </source>
</evidence>
<evidence type="ECO:0000313" key="5">
    <source>
        <dbReference type="EMBL" id="KOO26570.1"/>
    </source>
</evidence>
<dbReference type="Proteomes" id="UP000037460">
    <property type="component" value="Unassembled WGS sequence"/>
</dbReference>
<keyword evidence="1 2" id="KW-0728">SH3 domain</keyword>
<accession>A0A0M0JJC1</accession>
<gene>
    <name evidence="5" type="ORF">Ctob_001208</name>
</gene>
<name>A0A0M0JJC1_9EUKA</name>
<feature type="domain" description="SH3" evidence="4">
    <location>
        <begin position="282"/>
        <end position="352"/>
    </location>
</feature>
<organism evidence="5 6">
    <name type="scientific">Chrysochromulina tobinii</name>
    <dbReference type="NCBI Taxonomy" id="1460289"/>
    <lineage>
        <taxon>Eukaryota</taxon>
        <taxon>Haptista</taxon>
        <taxon>Haptophyta</taxon>
        <taxon>Prymnesiophyceae</taxon>
        <taxon>Prymnesiales</taxon>
        <taxon>Chrysochromulinaceae</taxon>
        <taxon>Chrysochromulina</taxon>
    </lineage>
</organism>
<dbReference type="InterPro" id="IPR001452">
    <property type="entry name" value="SH3_domain"/>
</dbReference>
<evidence type="ECO:0000313" key="6">
    <source>
        <dbReference type="Proteomes" id="UP000037460"/>
    </source>
</evidence>
<dbReference type="Pfam" id="PF07653">
    <property type="entry name" value="SH3_2"/>
    <property type="match status" value="1"/>
</dbReference>
<dbReference type="Gene3D" id="2.30.30.40">
    <property type="entry name" value="SH3 Domains"/>
    <property type="match status" value="3"/>
</dbReference>
<dbReference type="AlphaFoldDB" id="A0A0M0JJC1"/>
<proteinExistence type="predicted"/>
<feature type="coiled-coil region" evidence="3">
    <location>
        <begin position="453"/>
        <end position="655"/>
    </location>
</feature>
<keyword evidence="6" id="KW-1185">Reference proteome</keyword>
<dbReference type="EMBL" id="JWZX01002833">
    <property type="protein sequence ID" value="KOO26570.1"/>
    <property type="molecule type" value="Genomic_DNA"/>
</dbReference>
<dbReference type="OrthoDB" id="8783038at2759"/>
<dbReference type="SMART" id="SM00326">
    <property type="entry name" value="SH3"/>
    <property type="match status" value="4"/>
</dbReference>
<evidence type="ECO:0000256" key="1">
    <source>
        <dbReference type="ARBA" id="ARBA00022443"/>
    </source>
</evidence>
<dbReference type="PROSITE" id="PS50002">
    <property type="entry name" value="SH3"/>
    <property type="match status" value="2"/>
</dbReference>
<feature type="domain" description="SH3" evidence="4">
    <location>
        <begin position="125"/>
        <end position="193"/>
    </location>
</feature>
<keyword evidence="3" id="KW-0175">Coiled coil</keyword>
<sequence>MAQAHARALADFQAVPGLGQVSFKGGDRLIIDLTKPLPEGFMSVKIEATGREGIVPMSAPIAVEGPQSTLLASFEGENKGELSAAKGAVVTLLTAHEEVPNGWVLVACGDDVGFLPETYVAPVIIERPPRVVLADFVGTNEGELTVKQGDYVLLMKPDETAIGGWAKVAPIGAFELEAAAAFVPASYLLEPPRDGVFQADFTGETLGELPAAKAGDEVWKIDREGGSFKGWVDVVLRSGVRGQAPETYILWEIEPPKPVAEPGWSPTTPGHIAGAVSAAHQYPAMRALALDNYDPGDLGDLGDLGSDLGLGLRKGQELLVFDTAPAPVSWLIGESGGRRGLVPATYVELQNFMAVATTRAFDAESGLRLSSDEVVTIIVAQSTPDAWWAVPDRDSSTQADERAFEGGLIARTKLRLLSSAEAELETKRKSDVRTQRELALLDMEHHAQVAAAKAKEAAELTLLKAQQEAAEEERQRLEAERLAAERLAALLMLPHEMAPSEALMSSELELIKAKEAAQQAQIEALEREAAAAVTKAKAEAEAVKAEAALAAEAARRELELAKAEAVKEAAQKAHLAALEREAEVALAKEAALRELEVVKAEAAEAKREAAEAAEAKLAETLKELQAAREEERKAAERAQEMLLAEQRAKAEHMEQWARESRGLVAVVAEKSAEQAEAMASIAASMAAKGTVEIGERERAMAKREDDLSRQSQIEKLMVAQQEAAAARMKAIEEQMIAAAQLMMVQQEAAVERMKAAEATVTNAARIAAQQATEQQAALRQATEFQSRAIEQQAAVAAASVQEAARRHAESIAQAVAQQQMKLSSYDGMRLTLCNGVQTIISVSEEGMELCKKSMTTLLQSYVIDRAPSEWRGAPGESEHAPE</sequence>